<dbReference type="InterPro" id="IPR001126">
    <property type="entry name" value="UmuC"/>
</dbReference>
<protein>
    <recommendedName>
        <fullName evidence="3">DNA-directed DNA polymerase</fullName>
        <ecNumber evidence="3">2.7.7.7</ecNumber>
    </recommendedName>
</protein>
<evidence type="ECO:0000259" key="10">
    <source>
        <dbReference type="PROSITE" id="PS50173"/>
    </source>
</evidence>
<evidence type="ECO:0000256" key="7">
    <source>
        <dbReference type="ARBA" id="ARBA00023236"/>
    </source>
</evidence>
<evidence type="ECO:0000256" key="4">
    <source>
        <dbReference type="ARBA" id="ARBA00022763"/>
    </source>
</evidence>
<comment type="function">
    <text evidence="8">Poorly processive, error-prone DNA polymerase involved in untargeted mutagenesis. Copies undamaged DNA at stalled replication forks, which arise in vivo from mismatched or misaligned primer ends. These misaligned primers can be extended by PolIV. Exhibits no 3'-5' exonuclease (proofreading) activity. May be involved in translesional synthesis, in conjunction with the beta clamp from PolIII.</text>
</comment>
<dbReference type="PROSITE" id="PS50173">
    <property type="entry name" value="UMUC"/>
    <property type="match status" value="1"/>
</dbReference>
<evidence type="ECO:0000256" key="1">
    <source>
        <dbReference type="ARBA" id="ARBA00010945"/>
    </source>
</evidence>
<keyword evidence="7" id="KW-0742">SOS response</keyword>
<dbReference type="GO" id="GO:0003887">
    <property type="term" value="F:DNA-directed DNA polymerase activity"/>
    <property type="evidence" value="ECO:0007669"/>
    <property type="project" value="UniProtKB-EC"/>
</dbReference>
<dbReference type="InterPro" id="IPR017961">
    <property type="entry name" value="DNA_pol_Y-fam_little_finger"/>
</dbReference>
<dbReference type="SUPFAM" id="SSF56672">
    <property type="entry name" value="DNA/RNA polymerases"/>
    <property type="match status" value="1"/>
</dbReference>
<comment type="caution">
    <text evidence="11">The sequence shown here is derived from an EMBL/GenBank/DDBJ whole genome shotgun (WGS) entry which is preliminary data.</text>
</comment>
<dbReference type="Gene3D" id="3.30.70.270">
    <property type="match status" value="1"/>
</dbReference>
<dbReference type="InterPro" id="IPR036775">
    <property type="entry name" value="DNA_pol_Y-fam_lit_finger_sf"/>
</dbReference>
<dbReference type="SUPFAM" id="SSF100879">
    <property type="entry name" value="Lesion bypass DNA polymerase (Y-family), little finger domain"/>
    <property type="match status" value="1"/>
</dbReference>
<sequence length="425" mass="48789">MQLTNNRIIALVDCNSFYVSCERLFRPDLRRKPVVVLSNNDGCIISRSTEAKQVGIKMGEPYFKAKQLIDKYKVSVFSSNYELYGDLSRRVMKILKNFSPDIEFYSIDEAFLDLTNIKMDNVEEYILNIRKVILKWTGIPVSIGAANTKTLAKIANHIAKKNKLGVEEFISKDKNYVDEILKSFPVQEVWGIGRQLSKFFNNNNFYNAHQLKYADNYWVRKNSSVVVLKTIHELNGTCCFPLNFQYVARKNCCVSRSFGKTITDLNDLKEAIVRHCMTAAERIRSEGLIVKSVYVFIKTSRFKKDYVSRVQKVDLPIATNNTLELVNVCAKALESIYIKGYFYSKAGVIFSDLKPKDHYEKNLFSDQNLNLDHLMKVIDQTNSRFGRGAISVAAARLNNNSRMRRDHSSRIDTSFIKLAPTVRAH</sequence>
<dbReference type="Pfam" id="PF13438">
    <property type="entry name" value="DUF4113"/>
    <property type="match status" value="1"/>
</dbReference>
<name>A0A964V5J8_9PROT</name>
<dbReference type="Pfam" id="PF00817">
    <property type="entry name" value="IMS"/>
    <property type="match status" value="1"/>
</dbReference>
<dbReference type="Gene3D" id="3.40.1170.60">
    <property type="match status" value="1"/>
</dbReference>
<dbReference type="GO" id="GO:0003684">
    <property type="term" value="F:damaged DNA binding"/>
    <property type="evidence" value="ECO:0007669"/>
    <property type="project" value="InterPro"/>
</dbReference>
<dbReference type="PANTHER" id="PTHR11076">
    <property type="entry name" value="DNA REPAIR POLYMERASE UMUC / TRANSFERASE FAMILY MEMBER"/>
    <property type="match status" value="1"/>
</dbReference>
<keyword evidence="6" id="KW-0234">DNA repair</keyword>
<evidence type="ECO:0000256" key="6">
    <source>
        <dbReference type="ARBA" id="ARBA00023204"/>
    </source>
</evidence>
<dbReference type="InterPro" id="IPR043128">
    <property type="entry name" value="Rev_trsase/Diguanyl_cyclase"/>
</dbReference>
<evidence type="ECO:0000313" key="12">
    <source>
        <dbReference type="Proteomes" id="UP000713222"/>
    </source>
</evidence>
<dbReference type="GO" id="GO:0042276">
    <property type="term" value="P:error-prone translesion synthesis"/>
    <property type="evidence" value="ECO:0007669"/>
    <property type="project" value="TreeGrafter"/>
</dbReference>
<evidence type="ECO:0000256" key="8">
    <source>
        <dbReference type="ARBA" id="ARBA00025589"/>
    </source>
</evidence>
<evidence type="ECO:0000256" key="5">
    <source>
        <dbReference type="ARBA" id="ARBA00023199"/>
    </source>
</evidence>
<comment type="similarity">
    <text evidence="1">Belongs to the DNA polymerase type-Y family.</text>
</comment>
<dbReference type="EC" id="2.7.7.7" evidence="3"/>
<dbReference type="Gene3D" id="3.30.1490.100">
    <property type="entry name" value="DNA polymerase, Y-family, little finger domain"/>
    <property type="match status" value="1"/>
</dbReference>
<dbReference type="InterPro" id="IPR050116">
    <property type="entry name" value="DNA_polymerase-Y"/>
</dbReference>
<dbReference type="AlphaFoldDB" id="A0A964V5J8"/>
<dbReference type="GO" id="GO:0005829">
    <property type="term" value="C:cytosol"/>
    <property type="evidence" value="ECO:0007669"/>
    <property type="project" value="TreeGrafter"/>
</dbReference>
<dbReference type="PANTHER" id="PTHR11076:SF34">
    <property type="entry name" value="PROTEIN UMUC"/>
    <property type="match status" value="1"/>
</dbReference>
<dbReference type="GO" id="GO:0009432">
    <property type="term" value="P:SOS response"/>
    <property type="evidence" value="ECO:0007669"/>
    <property type="project" value="UniProtKB-KW"/>
</dbReference>
<dbReference type="Pfam" id="PF11799">
    <property type="entry name" value="IMS_C"/>
    <property type="match status" value="1"/>
</dbReference>
<dbReference type="InterPro" id="IPR043502">
    <property type="entry name" value="DNA/RNA_pol_sf"/>
</dbReference>
<evidence type="ECO:0000256" key="9">
    <source>
        <dbReference type="ARBA" id="ARBA00049244"/>
    </source>
</evidence>
<comment type="catalytic activity">
    <reaction evidence="9">
        <text>DNA(n) + a 2'-deoxyribonucleoside 5'-triphosphate = DNA(n+1) + diphosphate</text>
        <dbReference type="Rhea" id="RHEA:22508"/>
        <dbReference type="Rhea" id="RHEA-COMP:17339"/>
        <dbReference type="Rhea" id="RHEA-COMP:17340"/>
        <dbReference type="ChEBI" id="CHEBI:33019"/>
        <dbReference type="ChEBI" id="CHEBI:61560"/>
        <dbReference type="ChEBI" id="CHEBI:173112"/>
        <dbReference type="EC" id="2.7.7.7"/>
    </reaction>
</comment>
<dbReference type="InterPro" id="IPR025188">
    <property type="entry name" value="DUF4113"/>
</dbReference>
<reference evidence="11" key="1">
    <citation type="submission" date="2018-10" db="EMBL/GenBank/DDBJ databases">
        <title>Iterative Subtractive Binning of Freshwater Chronoseries Metagenomes Recovers Nearly Complete Genomes from over Four Hundred Novel Species.</title>
        <authorList>
            <person name="Rodriguez-R L.M."/>
            <person name="Tsementzi D."/>
            <person name="Luo C."/>
            <person name="Konstantinidis K.T."/>
        </authorList>
    </citation>
    <scope>NUCLEOTIDE SEQUENCE</scope>
    <source>
        <strain evidence="11">WB7_6_001</strain>
    </source>
</reference>
<dbReference type="Proteomes" id="UP000713222">
    <property type="component" value="Unassembled WGS sequence"/>
</dbReference>
<dbReference type="CDD" id="cd01700">
    <property type="entry name" value="PolY_Pol_V_umuC"/>
    <property type="match status" value="1"/>
</dbReference>
<evidence type="ECO:0000256" key="2">
    <source>
        <dbReference type="ARBA" id="ARBA00011245"/>
    </source>
</evidence>
<keyword evidence="4" id="KW-0227">DNA damage</keyword>
<proteinExistence type="inferred from homology"/>
<gene>
    <name evidence="11" type="ORF">EBV32_05285</name>
</gene>
<accession>A0A964V5J8</accession>
<comment type="subunit">
    <text evidence="2">Monomer.</text>
</comment>
<organism evidence="11 12">
    <name type="scientific">Candidatus Fonsibacter lacus</name>
    <dbReference type="NCBI Taxonomy" id="2576439"/>
    <lineage>
        <taxon>Bacteria</taxon>
        <taxon>Pseudomonadati</taxon>
        <taxon>Pseudomonadota</taxon>
        <taxon>Alphaproteobacteria</taxon>
        <taxon>Candidatus Pelagibacterales</taxon>
        <taxon>Candidatus Pelagibacterales incertae sedis</taxon>
        <taxon>Candidatus Fonsibacter</taxon>
    </lineage>
</organism>
<evidence type="ECO:0000313" key="11">
    <source>
        <dbReference type="EMBL" id="NBN88479.1"/>
    </source>
</evidence>
<feature type="domain" description="UmuC" evidence="10">
    <location>
        <begin position="9"/>
        <end position="193"/>
    </location>
</feature>
<keyword evidence="5" id="KW-0741">SOS mutagenesis</keyword>
<dbReference type="EMBL" id="RGET01000138">
    <property type="protein sequence ID" value="NBN88479.1"/>
    <property type="molecule type" value="Genomic_DNA"/>
</dbReference>
<evidence type="ECO:0000256" key="3">
    <source>
        <dbReference type="ARBA" id="ARBA00012417"/>
    </source>
</evidence>
<dbReference type="GO" id="GO:0006281">
    <property type="term" value="P:DNA repair"/>
    <property type="evidence" value="ECO:0007669"/>
    <property type="project" value="UniProtKB-KW"/>
</dbReference>